<dbReference type="InterPro" id="IPR034193">
    <property type="entry name" value="PCSK9_ProteinaseK-like"/>
</dbReference>
<dbReference type="PROSITE" id="PS00137">
    <property type="entry name" value="SUBTILASE_HIS"/>
    <property type="match status" value="1"/>
</dbReference>
<reference evidence="9 10" key="1">
    <citation type="submission" date="2024-04" db="EMBL/GenBank/DDBJ databases">
        <title>genome sequences of Mucor flavus KT1a and Helicostylum pulchrum KT1b strains isolation_sourced from the surface of a dry-aged beef.</title>
        <authorList>
            <person name="Toyotome T."/>
            <person name="Hosono M."/>
            <person name="Torimaru M."/>
            <person name="Fukuda K."/>
            <person name="Mikami N."/>
        </authorList>
    </citation>
    <scope>NUCLEOTIDE SEQUENCE [LARGE SCALE GENOMIC DNA]</scope>
    <source>
        <strain evidence="9 10">KT1b</strain>
    </source>
</reference>
<keyword evidence="10" id="KW-1185">Reference proteome</keyword>
<dbReference type="CDD" id="cd04077">
    <property type="entry name" value="Peptidases_S8_PCSK9_ProteinaseK_like"/>
    <property type="match status" value="1"/>
</dbReference>
<dbReference type="PROSITE" id="PS00138">
    <property type="entry name" value="SUBTILASE_SER"/>
    <property type="match status" value="1"/>
</dbReference>
<feature type="domain" description="Peptidase S8/S53" evidence="8">
    <location>
        <begin position="179"/>
        <end position="409"/>
    </location>
</feature>
<organism evidence="9 10">
    <name type="scientific">Helicostylum pulchrum</name>
    <dbReference type="NCBI Taxonomy" id="562976"/>
    <lineage>
        <taxon>Eukaryota</taxon>
        <taxon>Fungi</taxon>
        <taxon>Fungi incertae sedis</taxon>
        <taxon>Mucoromycota</taxon>
        <taxon>Mucoromycotina</taxon>
        <taxon>Mucoromycetes</taxon>
        <taxon>Mucorales</taxon>
        <taxon>Mucorineae</taxon>
        <taxon>Mucoraceae</taxon>
        <taxon>Helicostylum</taxon>
    </lineage>
</organism>
<evidence type="ECO:0000256" key="1">
    <source>
        <dbReference type="ARBA" id="ARBA00011073"/>
    </source>
</evidence>
<name>A0ABP9Y7T6_9FUNG</name>
<feature type="active site" description="Charge relay system" evidence="5">
    <location>
        <position position="188"/>
    </location>
</feature>
<dbReference type="InterPro" id="IPR050131">
    <property type="entry name" value="Peptidase_S8_subtilisin-like"/>
</dbReference>
<comment type="similarity">
    <text evidence="1 5 6">Belongs to the peptidase S8 family.</text>
</comment>
<keyword evidence="2 5" id="KW-0645">Protease</keyword>
<feature type="chain" id="PRO_5046456538" description="Peptidase S8/S53 domain-containing protein" evidence="7">
    <location>
        <begin position="21"/>
        <end position="432"/>
    </location>
</feature>
<evidence type="ECO:0000256" key="3">
    <source>
        <dbReference type="ARBA" id="ARBA00022801"/>
    </source>
</evidence>
<evidence type="ECO:0000256" key="2">
    <source>
        <dbReference type="ARBA" id="ARBA00022670"/>
    </source>
</evidence>
<keyword evidence="7" id="KW-0732">Signal</keyword>
<dbReference type="PANTHER" id="PTHR43806">
    <property type="entry name" value="PEPTIDASE S8"/>
    <property type="match status" value="1"/>
</dbReference>
<dbReference type="Gene3D" id="3.40.50.200">
    <property type="entry name" value="Peptidase S8/S53 domain"/>
    <property type="match status" value="1"/>
</dbReference>
<comment type="caution">
    <text evidence="9">The sequence shown here is derived from an EMBL/GenBank/DDBJ whole genome shotgun (WGS) entry which is preliminary data.</text>
</comment>
<evidence type="ECO:0000256" key="7">
    <source>
        <dbReference type="SAM" id="SignalP"/>
    </source>
</evidence>
<proteinExistence type="inferred from homology"/>
<keyword evidence="4 5" id="KW-0720">Serine protease</keyword>
<evidence type="ECO:0000259" key="8">
    <source>
        <dbReference type="Pfam" id="PF00082"/>
    </source>
</evidence>
<dbReference type="PROSITE" id="PS00136">
    <property type="entry name" value="SUBTILASE_ASP"/>
    <property type="match status" value="1"/>
</dbReference>
<dbReference type="EMBL" id="BAABUJ010000026">
    <property type="protein sequence ID" value="GAA5803044.1"/>
    <property type="molecule type" value="Genomic_DNA"/>
</dbReference>
<evidence type="ECO:0000256" key="4">
    <source>
        <dbReference type="ARBA" id="ARBA00022825"/>
    </source>
</evidence>
<dbReference type="PANTHER" id="PTHR43806:SF66">
    <property type="entry name" value="SERIN ENDOPEPTIDASE"/>
    <property type="match status" value="1"/>
</dbReference>
<feature type="signal peptide" evidence="7">
    <location>
        <begin position="1"/>
        <end position="20"/>
    </location>
</feature>
<accession>A0ABP9Y7T6</accession>
<dbReference type="InterPro" id="IPR015500">
    <property type="entry name" value="Peptidase_S8_subtilisin-rel"/>
</dbReference>
<dbReference type="PRINTS" id="PR00723">
    <property type="entry name" value="SUBTILISIN"/>
</dbReference>
<keyword evidence="3 5" id="KW-0378">Hydrolase</keyword>
<dbReference type="InterPro" id="IPR023828">
    <property type="entry name" value="Peptidase_S8_Ser-AS"/>
</dbReference>
<dbReference type="InterPro" id="IPR036852">
    <property type="entry name" value="Peptidase_S8/S53_dom_sf"/>
</dbReference>
<dbReference type="SUPFAM" id="SSF52743">
    <property type="entry name" value="Subtilisin-like"/>
    <property type="match status" value="1"/>
</dbReference>
<dbReference type="InterPro" id="IPR023827">
    <property type="entry name" value="Peptidase_S8_Asp-AS"/>
</dbReference>
<dbReference type="InterPro" id="IPR022398">
    <property type="entry name" value="Peptidase_S8_His-AS"/>
</dbReference>
<feature type="active site" description="Charge relay system" evidence="5">
    <location>
        <position position="220"/>
    </location>
</feature>
<evidence type="ECO:0000313" key="9">
    <source>
        <dbReference type="EMBL" id="GAA5803044.1"/>
    </source>
</evidence>
<dbReference type="InterPro" id="IPR000209">
    <property type="entry name" value="Peptidase_S8/S53_dom"/>
</dbReference>
<gene>
    <name evidence="9" type="ORF">HPULCUR_008519</name>
</gene>
<evidence type="ECO:0000313" key="10">
    <source>
        <dbReference type="Proteomes" id="UP001476247"/>
    </source>
</evidence>
<dbReference type="PROSITE" id="PS51892">
    <property type="entry name" value="SUBTILASE"/>
    <property type="match status" value="1"/>
</dbReference>
<evidence type="ECO:0000256" key="5">
    <source>
        <dbReference type="PROSITE-ProRule" id="PRU01240"/>
    </source>
</evidence>
<sequence length="432" mass="46888">MLNSITRLSVISVVISLAFGQLDNIDPTHIIKFKTSVTRNAANNILLSHHRNFLSSVRQIAEMDTPNAFSAAAVEDVMSLDHINFGPDFVAVAGTFSDHAFLEYLDKQVTIDYVEQNSIFKSTTIRPRKNEEEEEEEEKVYKKEAVNRVRSRASNWGLARINLHQRGDLEEYEFDTMGGSGIDVFVLDTGVYAEHLDFDGRATHSANMIRNEDNRDMGGHGTHVSGKIVGTEYGVAKRANIRSVKILNKVGDGSTSSLLKGIEHVIKYAVPGKSVVNLSLSGPKSRLLDEALNSLVLQHNVPVFVSAGNAGTDACFFSPSSNENVFAVGATNINDAVPQYSNVGECVNIYAPGSSIVSAYIGGSDSSKSMDGTSMASPHVAGIAANLMSKNNYDTAHQVYEAIRMLATKDSVLFDSSKSSSPNNNLLAFNEI</sequence>
<dbReference type="Proteomes" id="UP001476247">
    <property type="component" value="Unassembled WGS sequence"/>
</dbReference>
<dbReference type="Pfam" id="PF00082">
    <property type="entry name" value="Peptidase_S8"/>
    <property type="match status" value="1"/>
</dbReference>
<protein>
    <recommendedName>
        <fullName evidence="8">Peptidase S8/S53 domain-containing protein</fullName>
    </recommendedName>
</protein>
<feature type="active site" description="Charge relay system" evidence="5">
    <location>
        <position position="374"/>
    </location>
</feature>
<evidence type="ECO:0000256" key="6">
    <source>
        <dbReference type="RuleBase" id="RU003355"/>
    </source>
</evidence>